<feature type="region of interest" description="Disordered" evidence="1">
    <location>
        <begin position="1"/>
        <end position="26"/>
    </location>
</feature>
<keyword evidence="4" id="KW-1185">Reference proteome</keyword>
<proteinExistence type="predicted"/>
<protein>
    <submittedName>
        <fullName evidence="2 3">Uncharacterized protein</fullName>
    </submittedName>
</protein>
<reference evidence="2 4" key="1">
    <citation type="journal article" date="2012" name="Nature">
        <title>Algal genomes reveal evolutionary mosaicism and the fate of nucleomorphs.</title>
        <authorList>
            <consortium name="DOE Joint Genome Institute"/>
            <person name="Curtis B.A."/>
            <person name="Tanifuji G."/>
            <person name="Burki F."/>
            <person name="Gruber A."/>
            <person name="Irimia M."/>
            <person name="Maruyama S."/>
            <person name="Arias M.C."/>
            <person name="Ball S.G."/>
            <person name="Gile G.H."/>
            <person name="Hirakawa Y."/>
            <person name="Hopkins J.F."/>
            <person name="Kuo A."/>
            <person name="Rensing S.A."/>
            <person name="Schmutz J."/>
            <person name="Symeonidi A."/>
            <person name="Elias M."/>
            <person name="Eveleigh R.J."/>
            <person name="Herman E.K."/>
            <person name="Klute M.J."/>
            <person name="Nakayama T."/>
            <person name="Obornik M."/>
            <person name="Reyes-Prieto A."/>
            <person name="Armbrust E.V."/>
            <person name="Aves S.J."/>
            <person name="Beiko R.G."/>
            <person name="Coutinho P."/>
            <person name="Dacks J.B."/>
            <person name="Durnford D.G."/>
            <person name="Fast N.M."/>
            <person name="Green B.R."/>
            <person name="Grisdale C.J."/>
            <person name="Hempel F."/>
            <person name="Henrissat B."/>
            <person name="Hoppner M.P."/>
            <person name="Ishida K."/>
            <person name="Kim E."/>
            <person name="Koreny L."/>
            <person name="Kroth P.G."/>
            <person name="Liu Y."/>
            <person name="Malik S.B."/>
            <person name="Maier U.G."/>
            <person name="McRose D."/>
            <person name="Mock T."/>
            <person name="Neilson J.A."/>
            <person name="Onodera N.T."/>
            <person name="Poole A.M."/>
            <person name="Pritham E.J."/>
            <person name="Richards T.A."/>
            <person name="Rocap G."/>
            <person name="Roy S.W."/>
            <person name="Sarai C."/>
            <person name="Schaack S."/>
            <person name="Shirato S."/>
            <person name="Slamovits C.H."/>
            <person name="Spencer D.F."/>
            <person name="Suzuki S."/>
            <person name="Worden A.Z."/>
            <person name="Zauner S."/>
            <person name="Barry K."/>
            <person name="Bell C."/>
            <person name="Bharti A.K."/>
            <person name="Crow J.A."/>
            <person name="Grimwood J."/>
            <person name="Kramer R."/>
            <person name="Lindquist E."/>
            <person name="Lucas S."/>
            <person name="Salamov A."/>
            <person name="McFadden G.I."/>
            <person name="Lane C.E."/>
            <person name="Keeling P.J."/>
            <person name="Gray M.W."/>
            <person name="Grigoriev I.V."/>
            <person name="Archibald J.M."/>
        </authorList>
    </citation>
    <scope>NUCLEOTIDE SEQUENCE</scope>
    <source>
        <strain evidence="2 4">CCMP2712</strain>
    </source>
</reference>
<name>L1J0Z9_GUITC</name>
<dbReference type="EnsemblProtists" id="EKX41992">
    <property type="protein sequence ID" value="EKX41992"/>
    <property type="gene ID" value="GUITHDRAFT_153645"/>
</dbReference>
<dbReference type="RefSeq" id="XP_005828972.1">
    <property type="nucleotide sequence ID" value="XM_005828915.1"/>
</dbReference>
<evidence type="ECO:0000256" key="1">
    <source>
        <dbReference type="SAM" id="MobiDB-lite"/>
    </source>
</evidence>
<evidence type="ECO:0000313" key="3">
    <source>
        <dbReference type="EnsemblProtists" id="EKX41992"/>
    </source>
</evidence>
<reference evidence="4" key="2">
    <citation type="submission" date="2012-11" db="EMBL/GenBank/DDBJ databases">
        <authorList>
            <person name="Kuo A."/>
            <person name="Curtis B.A."/>
            <person name="Tanifuji G."/>
            <person name="Burki F."/>
            <person name="Gruber A."/>
            <person name="Irimia M."/>
            <person name="Maruyama S."/>
            <person name="Arias M.C."/>
            <person name="Ball S.G."/>
            <person name="Gile G.H."/>
            <person name="Hirakawa Y."/>
            <person name="Hopkins J.F."/>
            <person name="Rensing S.A."/>
            <person name="Schmutz J."/>
            <person name="Symeonidi A."/>
            <person name="Elias M."/>
            <person name="Eveleigh R.J."/>
            <person name="Herman E.K."/>
            <person name="Klute M.J."/>
            <person name="Nakayama T."/>
            <person name="Obornik M."/>
            <person name="Reyes-Prieto A."/>
            <person name="Armbrust E.V."/>
            <person name="Aves S.J."/>
            <person name="Beiko R.G."/>
            <person name="Coutinho P."/>
            <person name="Dacks J.B."/>
            <person name="Durnford D.G."/>
            <person name="Fast N.M."/>
            <person name="Green B.R."/>
            <person name="Grisdale C."/>
            <person name="Hempe F."/>
            <person name="Henrissat B."/>
            <person name="Hoppner M.P."/>
            <person name="Ishida K.-I."/>
            <person name="Kim E."/>
            <person name="Koreny L."/>
            <person name="Kroth P.G."/>
            <person name="Liu Y."/>
            <person name="Malik S.-B."/>
            <person name="Maier U.G."/>
            <person name="McRose D."/>
            <person name="Mock T."/>
            <person name="Neilson J.A."/>
            <person name="Onodera N.T."/>
            <person name="Poole A.M."/>
            <person name="Pritham E.J."/>
            <person name="Richards T.A."/>
            <person name="Rocap G."/>
            <person name="Roy S.W."/>
            <person name="Sarai C."/>
            <person name="Schaack S."/>
            <person name="Shirato S."/>
            <person name="Slamovits C.H."/>
            <person name="Spencer D.F."/>
            <person name="Suzuki S."/>
            <person name="Worden A.Z."/>
            <person name="Zauner S."/>
            <person name="Barry K."/>
            <person name="Bell C."/>
            <person name="Bharti A.K."/>
            <person name="Crow J.A."/>
            <person name="Grimwood J."/>
            <person name="Kramer R."/>
            <person name="Lindquist E."/>
            <person name="Lucas S."/>
            <person name="Salamov A."/>
            <person name="McFadden G.I."/>
            <person name="Lane C.E."/>
            <person name="Keeling P.J."/>
            <person name="Gray M.W."/>
            <person name="Grigoriev I.V."/>
            <person name="Archibald J.M."/>
        </authorList>
    </citation>
    <scope>NUCLEOTIDE SEQUENCE</scope>
    <source>
        <strain evidence="4">CCMP2712</strain>
    </source>
</reference>
<evidence type="ECO:0000313" key="2">
    <source>
        <dbReference type="EMBL" id="EKX41992.1"/>
    </source>
</evidence>
<organism evidence="2">
    <name type="scientific">Guillardia theta (strain CCMP2712)</name>
    <name type="common">Cryptophyte</name>
    <dbReference type="NCBI Taxonomy" id="905079"/>
    <lineage>
        <taxon>Eukaryota</taxon>
        <taxon>Cryptophyceae</taxon>
        <taxon>Pyrenomonadales</taxon>
        <taxon>Geminigeraceae</taxon>
        <taxon>Guillardia</taxon>
    </lineage>
</organism>
<reference evidence="3" key="3">
    <citation type="submission" date="2015-06" db="UniProtKB">
        <authorList>
            <consortium name="EnsemblProtists"/>
        </authorList>
    </citation>
    <scope>IDENTIFICATION</scope>
</reference>
<dbReference type="HOGENOM" id="CLU_3000484_0_0_1"/>
<sequence>MGPTMVNSIKQTTKKEETIEVPTTSARDRPFRLKKCMREPRDECGRSLRKMNVRLSA</sequence>
<dbReference type="EMBL" id="JH993019">
    <property type="protein sequence ID" value="EKX41992.1"/>
    <property type="molecule type" value="Genomic_DNA"/>
</dbReference>
<dbReference type="AlphaFoldDB" id="L1J0Z9"/>
<dbReference type="PaxDb" id="55529-EKX41992"/>
<accession>L1J0Z9</accession>
<dbReference type="GeneID" id="17298682"/>
<dbReference type="Proteomes" id="UP000011087">
    <property type="component" value="Unassembled WGS sequence"/>
</dbReference>
<feature type="compositionally biased region" description="Polar residues" evidence="1">
    <location>
        <begin position="1"/>
        <end position="11"/>
    </location>
</feature>
<dbReference type="KEGG" id="gtt:GUITHDRAFT_153645"/>
<gene>
    <name evidence="2" type="ORF">GUITHDRAFT_153645</name>
</gene>
<evidence type="ECO:0000313" key="4">
    <source>
        <dbReference type="Proteomes" id="UP000011087"/>
    </source>
</evidence>